<dbReference type="EMBL" id="PDCK01000039">
    <property type="protein sequence ID" value="PRQ55271.1"/>
    <property type="molecule type" value="Genomic_DNA"/>
</dbReference>
<feature type="signal peptide" evidence="1">
    <location>
        <begin position="1"/>
        <end position="18"/>
    </location>
</feature>
<keyword evidence="3" id="KW-1185">Reference proteome</keyword>
<proteinExistence type="predicted"/>
<evidence type="ECO:0000313" key="3">
    <source>
        <dbReference type="Proteomes" id="UP000238479"/>
    </source>
</evidence>
<dbReference type="AlphaFoldDB" id="A0A2P6S9C8"/>
<accession>A0A2P6S9C8</accession>
<comment type="caution">
    <text evidence="2">The sequence shown here is derived from an EMBL/GenBank/DDBJ whole genome shotgun (WGS) entry which is preliminary data.</text>
</comment>
<name>A0A2P6S9C8_ROSCH</name>
<protein>
    <submittedName>
        <fullName evidence="2">Uncharacterized protein</fullName>
    </submittedName>
</protein>
<dbReference type="Gramene" id="PRQ55271">
    <property type="protein sequence ID" value="PRQ55271"/>
    <property type="gene ID" value="RchiOBHm_Chr1g0322731"/>
</dbReference>
<keyword evidence="1" id="KW-0732">Signal</keyword>
<feature type="chain" id="PRO_5015119635" evidence="1">
    <location>
        <begin position="19"/>
        <end position="65"/>
    </location>
</feature>
<evidence type="ECO:0000256" key="1">
    <source>
        <dbReference type="SAM" id="SignalP"/>
    </source>
</evidence>
<dbReference type="Proteomes" id="UP000238479">
    <property type="component" value="Chromosome 1"/>
</dbReference>
<organism evidence="2 3">
    <name type="scientific">Rosa chinensis</name>
    <name type="common">China rose</name>
    <dbReference type="NCBI Taxonomy" id="74649"/>
    <lineage>
        <taxon>Eukaryota</taxon>
        <taxon>Viridiplantae</taxon>
        <taxon>Streptophyta</taxon>
        <taxon>Embryophyta</taxon>
        <taxon>Tracheophyta</taxon>
        <taxon>Spermatophyta</taxon>
        <taxon>Magnoliopsida</taxon>
        <taxon>eudicotyledons</taxon>
        <taxon>Gunneridae</taxon>
        <taxon>Pentapetalae</taxon>
        <taxon>rosids</taxon>
        <taxon>fabids</taxon>
        <taxon>Rosales</taxon>
        <taxon>Rosaceae</taxon>
        <taxon>Rosoideae</taxon>
        <taxon>Rosoideae incertae sedis</taxon>
        <taxon>Rosa</taxon>
    </lineage>
</organism>
<evidence type="ECO:0000313" key="2">
    <source>
        <dbReference type="EMBL" id="PRQ55271.1"/>
    </source>
</evidence>
<gene>
    <name evidence="2" type="ORF">RchiOBHm_Chr1g0322731</name>
</gene>
<reference evidence="2 3" key="1">
    <citation type="journal article" date="2018" name="Nat. Genet.">
        <title>The Rosa genome provides new insights in the design of modern roses.</title>
        <authorList>
            <person name="Bendahmane M."/>
        </authorList>
    </citation>
    <scope>NUCLEOTIDE SEQUENCE [LARGE SCALE GENOMIC DNA]</scope>
    <source>
        <strain evidence="3">cv. Old Blush</strain>
    </source>
</reference>
<sequence>MIFLLSIILHIYWRILEIANPALFTIWVEKNARKVEMKLLPKFGDHRRSWPPHEQWRRVNSAARE</sequence>